<evidence type="ECO:0000313" key="5">
    <source>
        <dbReference type="Proteomes" id="UP000243459"/>
    </source>
</evidence>
<evidence type="ECO:0000256" key="1">
    <source>
        <dbReference type="ARBA" id="ARBA00023012"/>
    </source>
</evidence>
<evidence type="ECO:0000313" key="4">
    <source>
        <dbReference type="EMBL" id="ONK64986.1"/>
    </source>
</evidence>
<dbReference type="EMBL" id="CM007387">
    <property type="protein sequence ID" value="ONK64986.1"/>
    <property type="molecule type" value="Genomic_DNA"/>
</dbReference>
<proteinExistence type="predicted"/>
<dbReference type="Proteomes" id="UP000243459">
    <property type="component" value="Chromosome 7"/>
</dbReference>
<comment type="caution">
    <text evidence="2">Lacks conserved residue(s) required for the propagation of feature annotation.</text>
</comment>
<dbReference type="SUPFAM" id="SSF52172">
    <property type="entry name" value="CheY-like"/>
    <property type="match status" value="1"/>
</dbReference>
<name>A0A5P1EGG1_ASPOF</name>
<dbReference type="PROSITE" id="PS50110">
    <property type="entry name" value="RESPONSE_REGULATORY"/>
    <property type="match status" value="1"/>
</dbReference>
<reference evidence="5" key="1">
    <citation type="journal article" date="2017" name="Nat. Commun.">
        <title>The asparagus genome sheds light on the origin and evolution of a young Y chromosome.</title>
        <authorList>
            <person name="Harkess A."/>
            <person name="Zhou J."/>
            <person name="Xu C."/>
            <person name="Bowers J.E."/>
            <person name="Van der Hulst R."/>
            <person name="Ayyampalayam S."/>
            <person name="Mercati F."/>
            <person name="Riccardi P."/>
            <person name="McKain M.R."/>
            <person name="Kakrana A."/>
            <person name="Tang H."/>
            <person name="Ray J."/>
            <person name="Groenendijk J."/>
            <person name="Arikit S."/>
            <person name="Mathioni S.M."/>
            <person name="Nakano M."/>
            <person name="Shan H."/>
            <person name="Telgmann-Rauber A."/>
            <person name="Kanno A."/>
            <person name="Yue Z."/>
            <person name="Chen H."/>
            <person name="Li W."/>
            <person name="Chen Y."/>
            <person name="Xu X."/>
            <person name="Zhang Y."/>
            <person name="Luo S."/>
            <person name="Chen H."/>
            <person name="Gao J."/>
            <person name="Mao Z."/>
            <person name="Pires J.C."/>
            <person name="Luo M."/>
            <person name="Kudrna D."/>
            <person name="Wing R.A."/>
            <person name="Meyers B.C."/>
            <person name="Yi K."/>
            <person name="Kong H."/>
            <person name="Lavrijsen P."/>
            <person name="Sunseri F."/>
            <person name="Falavigna A."/>
            <person name="Ye Y."/>
            <person name="Leebens-Mack J.H."/>
            <person name="Chen G."/>
        </authorList>
    </citation>
    <scope>NUCLEOTIDE SEQUENCE [LARGE SCALE GENOMIC DNA]</scope>
    <source>
        <strain evidence="5">cv. DH0086</strain>
    </source>
</reference>
<evidence type="ECO:0000256" key="2">
    <source>
        <dbReference type="PROSITE-ProRule" id="PRU00169"/>
    </source>
</evidence>
<organism evidence="4 5">
    <name type="scientific">Asparagus officinalis</name>
    <name type="common">Garden asparagus</name>
    <dbReference type="NCBI Taxonomy" id="4686"/>
    <lineage>
        <taxon>Eukaryota</taxon>
        <taxon>Viridiplantae</taxon>
        <taxon>Streptophyta</taxon>
        <taxon>Embryophyta</taxon>
        <taxon>Tracheophyta</taxon>
        <taxon>Spermatophyta</taxon>
        <taxon>Magnoliopsida</taxon>
        <taxon>Liliopsida</taxon>
        <taxon>Asparagales</taxon>
        <taxon>Asparagaceae</taxon>
        <taxon>Asparagoideae</taxon>
        <taxon>Asparagus</taxon>
    </lineage>
</organism>
<keyword evidence="1" id="KW-0902">Two-component regulatory system</keyword>
<dbReference type="Pfam" id="PF00072">
    <property type="entry name" value="Response_reg"/>
    <property type="match status" value="1"/>
</dbReference>
<dbReference type="GO" id="GO:0009736">
    <property type="term" value="P:cytokinin-activated signaling pathway"/>
    <property type="evidence" value="ECO:0007669"/>
    <property type="project" value="InterPro"/>
</dbReference>
<dbReference type="AlphaFoldDB" id="A0A5P1EGG1"/>
<gene>
    <name evidence="4" type="ORF">A4U43_C07F32270</name>
</gene>
<dbReference type="PANTHER" id="PTHR43874">
    <property type="entry name" value="TWO-COMPONENT RESPONSE REGULATOR"/>
    <property type="match status" value="1"/>
</dbReference>
<dbReference type="InterPro" id="IPR011006">
    <property type="entry name" value="CheY-like_superfamily"/>
</dbReference>
<dbReference type="PANTHER" id="PTHR43874:SF146">
    <property type="entry name" value="TWO-COMPONENT RESPONSE REGULATOR-LIKE APRR9"/>
    <property type="match status" value="1"/>
</dbReference>
<dbReference type="GO" id="GO:0000160">
    <property type="term" value="P:phosphorelay signal transduction system"/>
    <property type="evidence" value="ECO:0007669"/>
    <property type="project" value="UniProtKB-KW"/>
</dbReference>
<accession>A0A5P1EGG1</accession>
<keyword evidence="5" id="KW-1185">Reference proteome</keyword>
<feature type="domain" description="Response regulatory" evidence="3">
    <location>
        <begin position="1"/>
        <end position="115"/>
    </location>
</feature>
<dbReference type="InterPro" id="IPR045279">
    <property type="entry name" value="ARR-like"/>
</dbReference>
<dbReference type="Gramene" id="ONK64986">
    <property type="protein sequence ID" value="ONK64986"/>
    <property type="gene ID" value="A4U43_C07F32270"/>
</dbReference>
<evidence type="ECO:0000259" key="3">
    <source>
        <dbReference type="PROSITE" id="PS50110"/>
    </source>
</evidence>
<sequence>MSDAYNGYNGLRISDAYNFKILVAVSDGQKAWEIVRERPDSIDVVLAEVEVLLILGTNLLSMIMDHEGCKHIPVIMMSSNDSVNIVFNCMLKGAADFLVKHVRKNELRNLWQHVWRRQTLNDGIGNKGVHQDDNAMKTFEANPRKAKQLVVDQYLQCISIKKTVRKGVMPKRVILDTATQKQLINLISTIDNQQGCSYEPRENSAKNDNLYYTQEVVSCDEEFSCSPDSTPLLDLSLSRYNHSHVEKKEKNECRILNHSSSSAFSLYDSRIPVSTFLETGNLETQFENVSQLKPGPLVIVKVVGQLLTTVTDGAFTEDLDAM</sequence>
<dbReference type="Gene3D" id="3.40.50.2300">
    <property type="match status" value="1"/>
</dbReference>
<dbReference type="InterPro" id="IPR001789">
    <property type="entry name" value="Sig_transdc_resp-reg_receiver"/>
</dbReference>
<protein>
    <recommendedName>
        <fullName evidence="3">Response regulatory domain-containing protein</fullName>
    </recommendedName>
</protein>